<comment type="catalytic activity">
    <reaction evidence="13 14">
        <text>a very-long-chain (3R)-3-hydroxyacyl-CoA = a very-long-chain (2E)-enoyl-CoA + H2O</text>
        <dbReference type="Rhea" id="RHEA:45812"/>
        <dbReference type="ChEBI" id="CHEBI:15377"/>
        <dbReference type="ChEBI" id="CHEBI:83728"/>
        <dbReference type="ChEBI" id="CHEBI:85440"/>
        <dbReference type="EC" id="4.2.1.134"/>
    </reaction>
</comment>
<evidence type="ECO:0000313" key="15">
    <source>
        <dbReference type="EMBL" id="SGY19961.1"/>
    </source>
</evidence>
<dbReference type="GO" id="GO:0042761">
    <property type="term" value="P:very long-chain fatty acid biosynthetic process"/>
    <property type="evidence" value="ECO:0007669"/>
    <property type="project" value="TreeGrafter"/>
</dbReference>
<feature type="transmembrane region" description="Helical" evidence="14">
    <location>
        <begin position="16"/>
        <end position="36"/>
    </location>
</feature>
<comment type="function">
    <text evidence="14">Catalyzes the third of the four reactions of the long-chain fatty acids elongation cycle. This endoplasmic reticulum-bound enzymatic process, allows the addition of two carbons to the chain of long- and very long-chain fatty acids/VLCFAs per cycle. This enzyme catalyzes the dehydration of the 3-hydroxyacyl-CoA intermediate into trans-2,3-enoyl-CoA, within each cycle of fatty acid elongation. Thereby, it participates to the production of VLCFAs of different chain lengths that are involved in multiple biological processes as precursors of membrane lipids and lipid mediators.</text>
</comment>
<dbReference type="GO" id="GO:0102158">
    <property type="term" value="F:very-long-chain (3R)-3-hydroxyacyl-CoA dehydratase activity"/>
    <property type="evidence" value="ECO:0007669"/>
    <property type="project" value="UniProtKB-EC"/>
</dbReference>
<evidence type="ECO:0000256" key="14">
    <source>
        <dbReference type="RuleBase" id="RU363109"/>
    </source>
</evidence>
<dbReference type="Pfam" id="PF04387">
    <property type="entry name" value="PTPLA"/>
    <property type="match status" value="1"/>
</dbReference>
<dbReference type="GO" id="GO:0005789">
    <property type="term" value="C:endoplasmic reticulum membrane"/>
    <property type="evidence" value="ECO:0007669"/>
    <property type="project" value="UniProtKB-SubCell"/>
</dbReference>
<keyword evidence="14" id="KW-0256">Endoplasmic reticulum</keyword>
<evidence type="ECO:0000256" key="10">
    <source>
        <dbReference type="ARBA" id="ARBA00023136"/>
    </source>
</evidence>
<dbReference type="PANTHER" id="PTHR11035">
    <property type="entry name" value="VERY-LONG-CHAIN (3R)-3-HYDROXYACYL-COA DEHYDRATASE"/>
    <property type="match status" value="1"/>
</dbReference>
<sequence>MATTKPTKTHRPSPAIQAYLIAYNLAAMSLWAYALLRLVQHLRGDGKVDGAEYGLKAWFGLQSRWEKVEKRSRTGFADFGEAVKWIQTFALMEVAHAALGLVRSGLATTVMQVSSRVFMVWYVCNTWPQVAASPFYCSMVFAWSVTEVIRYAHYAAGLLGVKVYVLEWLRYSLFYVLYPLGAGSEATLILKSAGPVRHHFGYVGFFTTVTILSVWPPSLLMMMQHMRRQRYKHLFSHPLVRVGAKASHVSHKSTDLNKVVGEGVQKVEQVTSTARDEAAKMVTRSRSRQNLKG</sequence>
<keyword evidence="7 14" id="KW-0276">Fatty acid metabolism</keyword>
<evidence type="ECO:0000256" key="7">
    <source>
        <dbReference type="ARBA" id="ARBA00022832"/>
    </source>
</evidence>
<keyword evidence="10 14" id="KW-0472">Membrane</keyword>
<evidence type="ECO:0000256" key="6">
    <source>
        <dbReference type="ARBA" id="ARBA00022692"/>
    </source>
</evidence>
<dbReference type="PANTHER" id="PTHR11035:SF3">
    <property type="entry name" value="VERY-LONG-CHAIN (3R)-3-HYDROXYACYL-COA DEHYDRATASE"/>
    <property type="match status" value="1"/>
</dbReference>
<dbReference type="InterPro" id="IPR007482">
    <property type="entry name" value="Tyr_Pase-like_PTPLA"/>
</dbReference>
<evidence type="ECO:0000256" key="5">
    <source>
        <dbReference type="ARBA" id="ARBA00022516"/>
    </source>
</evidence>
<comment type="subcellular location">
    <subcellularLocation>
        <location evidence="14">Endoplasmic reticulum membrane</location>
        <topology evidence="14">Multi-pass membrane protein</topology>
    </subcellularLocation>
    <subcellularLocation>
        <location evidence="1">Membrane</location>
        <topology evidence="1">Multi-pass membrane protein</topology>
    </subcellularLocation>
</comment>
<feature type="transmembrane region" description="Helical" evidence="14">
    <location>
        <begin position="202"/>
        <end position="222"/>
    </location>
</feature>
<feature type="transmembrane region" description="Helical" evidence="14">
    <location>
        <begin position="172"/>
        <end position="190"/>
    </location>
</feature>
<evidence type="ECO:0000256" key="11">
    <source>
        <dbReference type="ARBA" id="ARBA00023160"/>
    </source>
</evidence>
<dbReference type="GO" id="GO:0030148">
    <property type="term" value="P:sphingolipid biosynthetic process"/>
    <property type="evidence" value="ECO:0007669"/>
    <property type="project" value="TreeGrafter"/>
</dbReference>
<protein>
    <recommendedName>
        <fullName evidence="4 14">Very-long-chain (3R)-3-hydroxyacyl-CoA dehydratase</fullName>
        <ecNumber evidence="4 14">4.2.1.134</ecNumber>
    </recommendedName>
</protein>
<name>A0A2X0LUN1_9BASI</name>
<reference evidence="15 16" key="1">
    <citation type="submission" date="2016-11" db="EMBL/GenBank/DDBJ databases">
        <authorList>
            <person name="Jaros S."/>
            <person name="Januszkiewicz K."/>
            <person name="Wedrychowicz H."/>
        </authorList>
    </citation>
    <scope>NUCLEOTIDE SEQUENCE [LARGE SCALE GENOMIC DNA]</scope>
</reference>
<comment type="pathway">
    <text evidence="2 14">Lipid metabolism; fatty acid biosynthesis.</text>
</comment>
<keyword evidence="11 14" id="KW-0275">Fatty acid biosynthesis</keyword>
<gene>
    <name evidence="15" type="primary">BQ5605_C017g08407</name>
    <name evidence="15" type="ORF">BQ5605_C017G08407</name>
</gene>
<evidence type="ECO:0000256" key="3">
    <source>
        <dbReference type="ARBA" id="ARBA00007811"/>
    </source>
</evidence>
<keyword evidence="8 14" id="KW-1133">Transmembrane helix</keyword>
<evidence type="ECO:0000256" key="4">
    <source>
        <dbReference type="ARBA" id="ARBA00013122"/>
    </source>
</evidence>
<accession>A0A2X0LUN1</accession>
<keyword evidence="16" id="KW-1185">Reference proteome</keyword>
<dbReference type="UniPathway" id="UPA00094"/>
<dbReference type="AlphaFoldDB" id="A0A2X0LUN1"/>
<evidence type="ECO:0000256" key="13">
    <source>
        <dbReference type="ARBA" id="ARBA00036671"/>
    </source>
</evidence>
<keyword evidence="6 14" id="KW-0812">Transmembrane</keyword>
<evidence type="ECO:0000256" key="12">
    <source>
        <dbReference type="ARBA" id="ARBA00023239"/>
    </source>
</evidence>
<comment type="caution">
    <text evidence="14">Lacks conserved residue(s) required for the propagation of feature annotation.</text>
</comment>
<proteinExistence type="inferred from homology"/>
<organism evidence="15 16">
    <name type="scientific">Microbotryum silenes-dioicae</name>
    <dbReference type="NCBI Taxonomy" id="796604"/>
    <lineage>
        <taxon>Eukaryota</taxon>
        <taxon>Fungi</taxon>
        <taxon>Dikarya</taxon>
        <taxon>Basidiomycota</taxon>
        <taxon>Pucciniomycotina</taxon>
        <taxon>Microbotryomycetes</taxon>
        <taxon>Microbotryales</taxon>
        <taxon>Microbotryaceae</taxon>
        <taxon>Microbotryum</taxon>
    </lineage>
</organism>
<evidence type="ECO:0000256" key="1">
    <source>
        <dbReference type="ARBA" id="ARBA00004141"/>
    </source>
</evidence>
<keyword evidence="9 14" id="KW-0443">Lipid metabolism</keyword>
<evidence type="ECO:0000256" key="9">
    <source>
        <dbReference type="ARBA" id="ARBA00023098"/>
    </source>
</evidence>
<keyword evidence="5 14" id="KW-0444">Lipid biosynthesis</keyword>
<dbReference type="STRING" id="796604.A0A2X0LUN1"/>
<comment type="similarity">
    <text evidence="3 14">Belongs to the very long-chain fatty acids dehydratase HACD family.</text>
</comment>
<dbReference type="Proteomes" id="UP000249464">
    <property type="component" value="Unassembled WGS sequence"/>
</dbReference>
<dbReference type="EMBL" id="FQNC01000017">
    <property type="protein sequence ID" value="SGY19961.1"/>
    <property type="molecule type" value="Genomic_DNA"/>
</dbReference>
<evidence type="ECO:0000313" key="16">
    <source>
        <dbReference type="Proteomes" id="UP000249464"/>
    </source>
</evidence>
<dbReference type="GO" id="GO:0030497">
    <property type="term" value="P:fatty acid elongation"/>
    <property type="evidence" value="ECO:0007669"/>
    <property type="project" value="TreeGrafter"/>
</dbReference>
<evidence type="ECO:0000256" key="8">
    <source>
        <dbReference type="ARBA" id="ARBA00022989"/>
    </source>
</evidence>
<keyword evidence="12 14" id="KW-0456">Lyase</keyword>
<dbReference type="EC" id="4.2.1.134" evidence="4 14"/>
<evidence type="ECO:0000256" key="2">
    <source>
        <dbReference type="ARBA" id="ARBA00005194"/>
    </source>
</evidence>